<organism evidence="2 3">
    <name type="scientific">Streptomyces spirodelae</name>
    <dbReference type="NCBI Taxonomy" id="2812904"/>
    <lineage>
        <taxon>Bacteria</taxon>
        <taxon>Bacillati</taxon>
        <taxon>Actinomycetota</taxon>
        <taxon>Actinomycetes</taxon>
        <taxon>Kitasatosporales</taxon>
        <taxon>Streptomycetaceae</taxon>
        <taxon>Streptomyces</taxon>
    </lineage>
</organism>
<evidence type="ECO:0008006" key="4">
    <source>
        <dbReference type="Google" id="ProtNLM"/>
    </source>
</evidence>
<evidence type="ECO:0000313" key="3">
    <source>
        <dbReference type="Proteomes" id="UP001518976"/>
    </source>
</evidence>
<comment type="caution">
    <text evidence="2">The sequence shown here is derived from an EMBL/GenBank/DDBJ whole genome shotgun (WGS) entry which is preliminary data.</text>
</comment>
<evidence type="ECO:0000313" key="2">
    <source>
        <dbReference type="EMBL" id="MBO8190036.1"/>
    </source>
</evidence>
<gene>
    <name evidence="2" type="ORF">JW592_32000</name>
</gene>
<reference evidence="2 3" key="1">
    <citation type="submission" date="2021-02" db="EMBL/GenBank/DDBJ databases">
        <title>Streptomyces spirodelae sp. nov., isolated from duckweed.</title>
        <authorList>
            <person name="Saimee Y."/>
            <person name="Duangmal K."/>
        </authorList>
    </citation>
    <scope>NUCLEOTIDE SEQUENCE [LARGE SCALE GENOMIC DNA]</scope>
    <source>
        <strain evidence="2 3">DW4-2</strain>
    </source>
</reference>
<evidence type="ECO:0000256" key="1">
    <source>
        <dbReference type="SAM" id="MobiDB-lite"/>
    </source>
</evidence>
<dbReference type="EMBL" id="JAFFZN010000053">
    <property type="protein sequence ID" value="MBO8190036.1"/>
    <property type="molecule type" value="Genomic_DNA"/>
</dbReference>
<protein>
    <recommendedName>
        <fullName evidence="4">ATP-grasp-modified RiPP</fullName>
    </recommendedName>
</protein>
<sequence>MYRKEAPLIDPTSLFSAPEEHSRRFAAALAPPTTNPFQAPDFGEDDNFPPADGQGPVPDARAVRPEATGG</sequence>
<dbReference type="Proteomes" id="UP001518976">
    <property type="component" value="Unassembled WGS sequence"/>
</dbReference>
<proteinExistence type="predicted"/>
<name>A0ABS3X3Z7_9ACTN</name>
<keyword evidence="3" id="KW-1185">Reference proteome</keyword>
<accession>A0ABS3X3Z7</accession>
<feature type="region of interest" description="Disordered" evidence="1">
    <location>
        <begin position="30"/>
        <end position="70"/>
    </location>
</feature>